<dbReference type="RefSeq" id="WP_379319182.1">
    <property type="nucleotide sequence ID" value="NZ_JBHTLM010000006.1"/>
</dbReference>
<proteinExistence type="predicted"/>
<dbReference type="Proteomes" id="UP001597262">
    <property type="component" value="Unassembled WGS sequence"/>
</dbReference>
<reference evidence="3" key="1">
    <citation type="journal article" date="2019" name="Int. J. Syst. Evol. Microbiol.">
        <title>The Global Catalogue of Microorganisms (GCM) 10K type strain sequencing project: providing services to taxonomists for standard genome sequencing and annotation.</title>
        <authorList>
            <consortium name="The Broad Institute Genomics Platform"/>
            <consortium name="The Broad Institute Genome Sequencing Center for Infectious Disease"/>
            <person name="Wu L."/>
            <person name="Ma J."/>
        </authorList>
    </citation>
    <scope>NUCLEOTIDE SEQUENCE [LARGE SCALE GENOMIC DNA]</scope>
    <source>
        <strain evidence="3">CCUG 59189</strain>
    </source>
</reference>
<dbReference type="EMBL" id="JBHTLM010000006">
    <property type="protein sequence ID" value="MFD1176733.1"/>
    <property type="molecule type" value="Genomic_DNA"/>
</dbReference>
<keyword evidence="3" id="KW-1185">Reference proteome</keyword>
<feature type="transmembrane region" description="Helical" evidence="1">
    <location>
        <begin position="121"/>
        <end position="145"/>
    </location>
</feature>
<accession>A0ABW3RW61</accession>
<feature type="transmembrane region" description="Helical" evidence="1">
    <location>
        <begin position="183"/>
        <end position="205"/>
    </location>
</feature>
<name>A0ABW3RW61_9BACL</name>
<protein>
    <recommendedName>
        <fullName evidence="4">ABC-2 family transporter protein</fullName>
    </recommendedName>
</protein>
<feature type="transmembrane region" description="Helical" evidence="1">
    <location>
        <begin position="157"/>
        <end position="176"/>
    </location>
</feature>
<evidence type="ECO:0000313" key="3">
    <source>
        <dbReference type="Proteomes" id="UP001597262"/>
    </source>
</evidence>
<comment type="caution">
    <text evidence="2">The sequence shown here is derived from an EMBL/GenBank/DDBJ whole genome shotgun (WGS) entry which is preliminary data.</text>
</comment>
<sequence>MNQQELRKALSKGPAPKRLLETQQMCIALLNEQKADLTEERTGFWTFLADVFRHIDLRLWGMQILILIFVCAGVLSVPNVPNAIPLFTPLFILASIPSLFRNQIYGMCEIEAATRASSAQIILAKLVLVGAVNLVSLSITLALAAVETNFSANMAQLILYAVVPFLACMTVTLGCIRKCKRNALQISIIVCLGTSIFAGCLAHWVPRMYELSALGLWIVAFITFSCFFVREIYLLIEIRKDGKIYGTIA</sequence>
<keyword evidence="1" id="KW-1133">Transmembrane helix</keyword>
<feature type="transmembrane region" description="Helical" evidence="1">
    <location>
        <begin position="211"/>
        <end position="233"/>
    </location>
</feature>
<keyword evidence="1" id="KW-0812">Transmembrane</keyword>
<feature type="transmembrane region" description="Helical" evidence="1">
    <location>
        <begin position="57"/>
        <end position="77"/>
    </location>
</feature>
<keyword evidence="1" id="KW-0472">Membrane</keyword>
<organism evidence="2 3">
    <name type="scientific">Paenibacillus puldeungensis</name>
    <dbReference type="NCBI Taxonomy" id="696536"/>
    <lineage>
        <taxon>Bacteria</taxon>
        <taxon>Bacillati</taxon>
        <taxon>Bacillota</taxon>
        <taxon>Bacilli</taxon>
        <taxon>Bacillales</taxon>
        <taxon>Paenibacillaceae</taxon>
        <taxon>Paenibacillus</taxon>
    </lineage>
</organism>
<evidence type="ECO:0000313" key="2">
    <source>
        <dbReference type="EMBL" id="MFD1176733.1"/>
    </source>
</evidence>
<evidence type="ECO:0008006" key="4">
    <source>
        <dbReference type="Google" id="ProtNLM"/>
    </source>
</evidence>
<evidence type="ECO:0000256" key="1">
    <source>
        <dbReference type="SAM" id="Phobius"/>
    </source>
</evidence>
<feature type="transmembrane region" description="Helical" evidence="1">
    <location>
        <begin position="83"/>
        <end position="100"/>
    </location>
</feature>
<gene>
    <name evidence="2" type="ORF">ACFQ3W_10540</name>
</gene>